<evidence type="ECO:0000256" key="3">
    <source>
        <dbReference type="ARBA" id="ARBA00022475"/>
    </source>
</evidence>
<evidence type="ECO:0000256" key="1">
    <source>
        <dbReference type="ARBA" id="ARBA00004651"/>
    </source>
</evidence>
<evidence type="ECO:0000256" key="5">
    <source>
        <dbReference type="ARBA" id="ARBA00022989"/>
    </source>
</evidence>
<evidence type="ECO:0000313" key="11">
    <source>
        <dbReference type="Proteomes" id="UP001553031"/>
    </source>
</evidence>
<dbReference type="RefSeq" id="WP_363784907.1">
    <property type="nucleotide sequence ID" value="NZ_JBFBLL010000005.1"/>
</dbReference>
<keyword evidence="5 9" id="KW-1133">Transmembrane helix</keyword>
<dbReference type="InterPro" id="IPR045324">
    <property type="entry name" value="Small_multidrug_res"/>
</dbReference>
<dbReference type="InterPro" id="IPR037185">
    <property type="entry name" value="EmrE-like"/>
</dbReference>
<dbReference type="PANTHER" id="PTHR30561:SF1">
    <property type="entry name" value="MULTIDRUG TRANSPORTER EMRE"/>
    <property type="match status" value="1"/>
</dbReference>
<sequence length="137" mass="13939">MKKWLFLVLAIGCEVTGSLSMKAAVESPGFYALATLGYVGAFVCLFVSLRSGMSLGVGYGIWGAAGVAATAVMSMLIFGEPITLLMGVGLVAVMLGVLLVEVGSQLDRRGGADQSGADDGRTPGSLCSTPTATEATR</sequence>
<evidence type="ECO:0000256" key="6">
    <source>
        <dbReference type="ARBA" id="ARBA00023136"/>
    </source>
</evidence>
<comment type="similarity">
    <text evidence="7">Belongs to the drug/metabolite transporter (DMT) superfamily. Small multidrug resistance (SMR) (TC 2.A.7.1) family.</text>
</comment>
<keyword evidence="2" id="KW-0813">Transport</keyword>
<keyword evidence="6 9" id="KW-0472">Membrane</keyword>
<organism evidence="10 11">
    <name type="scientific">Kocuria salsicia</name>
    <dbReference type="NCBI Taxonomy" id="664639"/>
    <lineage>
        <taxon>Bacteria</taxon>
        <taxon>Bacillati</taxon>
        <taxon>Actinomycetota</taxon>
        <taxon>Actinomycetes</taxon>
        <taxon>Micrococcales</taxon>
        <taxon>Micrococcaceae</taxon>
        <taxon>Kocuria</taxon>
    </lineage>
</organism>
<dbReference type="EMBL" id="JBFBLL010000005">
    <property type="protein sequence ID" value="MEV8158281.1"/>
    <property type="molecule type" value="Genomic_DNA"/>
</dbReference>
<reference evidence="10 11" key="1">
    <citation type="submission" date="2024-06" db="EMBL/GenBank/DDBJ databases">
        <title>The Natural Products Discovery Center: Release of the First 8490 Sequenced Strains for Exploring Actinobacteria Biosynthetic Diversity.</title>
        <authorList>
            <person name="Kalkreuter E."/>
            <person name="Kautsar S.A."/>
            <person name="Yang D."/>
            <person name="Bader C.D."/>
            <person name="Teijaro C.N."/>
            <person name="Fluegel L."/>
            <person name="Davis C.M."/>
            <person name="Simpson J.R."/>
            <person name="Lauterbach L."/>
            <person name="Steele A.D."/>
            <person name="Gui C."/>
            <person name="Meng S."/>
            <person name="Li G."/>
            <person name="Viehrig K."/>
            <person name="Ye F."/>
            <person name="Su P."/>
            <person name="Kiefer A.F."/>
            <person name="Nichols A."/>
            <person name="Cepeda A.J."/>
            <person name="Yan W."/>
            <person name="Fan B."/>
            <person name="Jiang Y."/>
            <person name="Adhikari A."/>
            <person name="Zheng C.-J."/>
            <person name="Schuster L."/>
            <person name="Cowan T.M."/>
            <person name="Smanski M.J."/>
            <person name="Chevrette M.G."/>
            <person name="De Carvalho L.P.S."/>
            <person name="Shen B."/>
        </authorList>
    </citation>
    <scope>NUCLEOTIDE SEQUENCE [LARGE SCALE GENOMIC DNA]</scope>
    <source>
        <strain evidence="10 11">NPDC079179</strain>
    </source>
</reference>
<dbReference type="PANTHER" id="PTHR30561">
    <property type="entry name" value="SMR FAMILY PROTON-DEPENDENT DRUG EFFLUX TRANSPORTER SUGE"/>
    <property type="match status" value="1"/>
</dbReference>
<feature type="region of interest" description="Disordered" evidence="8">
    <location>
        <begin position="109"/>
        <end position="137"/>
    </location>
</feature>
<dbReference type="SUPFAM" id="SSF103481">
    <property type="entry name" value="Multidrug resistance efflux transporter EmrE"/>
    <property type="match status" value="1"/>
</dbReference>
<comment type="caution">
    <text evidence="10">The sequence shown here is derived from an EMBL/GenBank/DDBJ whole genome shotgun (WGS) entry which is preliminary data.</text>
</comment>
<accession>A0ABV3KD15</accession>
<feature type="transmembrane region" description="Helical" evidence="9">
    <location>
        <begin position="82"/>
        <end position="100"/>
    </location>
</feature>
<keyword evidence="3" id="KW-1003">Cell membrane</keyword>
<feature type="transmembrane region" description="Helical" evidence="9">
    <location>
        <begin position="56"/>
        <end position="76"/>
    </location>
</feature>
<proteinExistence type="inferred from homology"/>
<keyword evidence="11" id="KW-1185">Reference proteome</keyword>
<dbReference type="InterPro" id="IPR000390">
    <property type="entry name" value="Small_drug/metabolite_transptr"/>
</dbReference>
<dbReference type="Gene3D" id="1.10.3730.20">
    <property type="match status" value="1"/>
</dbReference>
<dbReference type="Pfam" id="PF00893">
    <property type="entry name" value="Multi_Drug_Res"/>
    <property type="match status" value="1"/>
</dbReference>
<evidence type="ECO:0000313" key="10">
    <source>
        <dbReference type="EMBL" id="MEV8158281.1"/>
    </source>
</evidence>
<protein>
    <submittedName>
        <fullName evidence="10">SMR family transporter</fullName>
    </submittedName>
</protein>
<dbReference type="Proteomes" id="UP001553031">
    <property type="component" value="Unassembled WGS sequence"/>
</dbReference>
<evidence type="ECO:0000256" key="9">
    <source>
        <dbReference type="SAM" id="Phobius"/>
    </source>
</evidence>
<evidence type="ECO:0000256" key="4">
    <source>
        <dbReference type="ARBA" id="ARBA00022692"/>
    </source>
</evidence>
<feature type="transmembrane region" description="Helical" evidence="9">
    <location>
        <begin position="30"/>
        <end position="49"/>
    </location>
</feature>
<gene>
    <name evidence="10" type="ORF">AB0O96_08765</name>
</gene>
<feature type="compositionally biased region" description="Polar residues" evidence="8">
    <location>
        <begin position="125"/>
        <end position="137"/>
    </location>
</feature>
<evidence type="ECO:0000256" key="2">
    <source>
        <dbReference type="ARBA" id="ARBA00022448"/>
    </source>
</evidence>
<evidence type="ECO:0000256" key="7">
    <source>
        <dbReference type="RuleBase" id="RU003942"/>
    </source>
</evidence>
<evidence type="ECO:0000256" key="8">
    <source>
        <dbReference type="SAM" id="MobiDB-lite"/>
    </source>
</evidence>
<comment type="subcellular location">
    <subcellularLocation>
        <location evidence="1 7">Cell membrane</location>
        <topology evidence="1 7">Multi-pass membrane protein</topology>
    </subcellularLocation>
</comment>
<keyword evidence="4 7" id="KW-0812">Transmembrane</keyword>
<name>A0ABV3KD15_9MICC</name>